<feature type="active site" description="Proton acceptor; for ring-opening step" evidence="3">
    <location>
        <position position="138"/>
    </location>
</feature>
<evidence type="ECO:0000256" key="1">
    <source>
        <dbReference type="ARBA" id="ARBA00022801"/>
    </source>
</evidence>
<dbReference type="CDD" id="cd01399">
    <property type="entry name" value="GlcN6P_deaminase"/>
    <property type="match status" value="1"/>
</dbReference>
<accession>A0A510HIW9</accession>
<evidence type="ECO:0000313" key="5">
    <source>
        <dbReference type="EMBL" id="BBL79215.1"/>
    </source>
</evidence>
<sequence length="245" mass="26379">MKVRVLHDYEALSLAAAGEVAAAVRERPDAVLLLPTGSTPLGMYRRLVEMHRRSGLSFSRTTFFNLDEYLGLPPDHPASYRTYMLKNLYSLIDADPDRIHFPDGTAPDPEAACERYETAIREAGGADLCVLGIGRNGHIGFNEPGAPFDSRTRVVRLAESTRRVNASDFPSGRVPERAITAGMATIFESRRILLLASGADKARAVAAAVEGPVSETVPASILQRHPDATLLLDQEAASGLASPVA</sequence>
<dbReference type="GO" id="GO:0004342">
    <property type="term" value="F:glucosamine-6-phosphate deaminase activity"/>
    <property type="evidence" value="ECO:0007669"/>
    <property type="project" value="UniProtKB-UniRule"/>
</dbReference>
<dbReference type="AlphaFoldDB" id="A0A510HIW9"/>
<dbReference type="GO" id="GO:0019262">
    <property type="term" value="P:N-acetylneuraminate catabolic process"/>
    <property type="evidence" value="ECO:0007669"/>
    <property type="project" value="UniProtKB-UniRule"/>
</dbReference>
<reference evidence="5" key="1">
    <citation type="journal article" date="2019" name="Microbiol. Resour. Announc.">
        <title>Complete Genome Sequence of Rubrobacter xylanophilus Strain AA3-22, Isolated from Arima Onsen in Japan.</title>
        <authorList>
            <person name="Tomariguchi N."/>
            <person name="Miyazaki K."/>
        </authorList>
    </citation>
    <scope>NUCLEOTIDE SEQUENCE [LARGE SCALE GENOMIC DNA]</scope>
    <source>
        <strain evidence="5">AA3-22</strain>
    </source>
</reference>
<gene>
    <name evidence="3 5" type="primary">nagB</name>
    <name evidence="5" type="ORF">RxyAA322_10690</name>
</gene>
<dbReference type="GO" id="GO:0005975">
    <property type="term" value="P:carbohydrate metabolic process"/>
    <property type="evidence" value="ECO:0007669"/>
    <property type="project" value="InterPro"/>
</dbReference>
<comment type="function">
    <text evidence="3">Catalyzes the reversible isomerization-deamination of glucosamine 6-phosphate (GlcN6P) to form fructose 6-phosphate (Fru6P) and ammonium ion.</text>
</comment>
<protein>
    <recommendedName>
        <fullName evidence="3">Glucosamine-6-phosphate deaminase</fullName>
        <ecNumber evidence="3">3.5.99.6</ecNumber>
    </recommendedName>
    <alternativeName>
        <fullName evidence="3">GlcN6P deaminase</fullName>
        <shortName evidence="3">GNPDA</shortName>
    </alternativeName>
    <alternativeName>
        <fullName evidence="3">Glucosamine-6-phosphate isomerase</fullName>
    </alternativeName>
</protein>
<evidence type="ECO:0000256" key="2">
    <source>
        <dbReference type="ARBA" id="ARBA00023277"/>
    </source>
</evidence>
<evidence type="ECO:0000313" key="6">
    <source>
        <dbReference type="Proteomes" id="UP000318065"/>
    </source>
</evidence>
<evidence type="ECO:0000256" key="3">
    <source>
        <dbReference type="HAMAP-Rule" id="MF_01241"/>
    </source>
</evidence>
<organism evidence="5 6">
    <name type="scientific">Rubrobacter xylanophilus</name>
    <dbReference type="NCBI Taxonomy" id="49319"/>
    <lineage>
        <taxon>Bacteria</taxon>
        <taxon>Bacillati</taxon>
        <taxon>Actinomycetota</taxon>
        <taxon>Rubrobacteria</taxon>
        <taxon>Rubrobacterales</taxon>
        <taxon>Rubrobacteraceae</taxon>
        <taxon>Rubrobacter</taxon>
    </lineage>
</organism>
<dbReference type="NCBIfam" id="TIGR00502">
    <property type="entry name" value="nagB"/>
    <property type="match status" value="1"/>
</dbReference>
<dbReference type="UniPathway" id="UPA00629">
    <property type="reaction ID" value="UER00684"/>
</dbReference>
<dbReference type="OrthoDB" id="9791139at2"/>
<keyword evidence="1 3" id="KW-0378">Hydrolase</keyword>
<dbReference type="GO" id="GO:0006046">
    <property type="term" value="P:N-acetylglucosamine catabolic process"/>
    <property type="evidence" value="ECO:0007669"/>
    <property type="project" value="UniProtKB-UniRule"/>
</dbReference>
<dbReference type="InterPro" id="IPR037171">
    <property type="entry name" value="NagB/RpiA_transferase-like"/>
</dbReference>
<dbReference type="Gene3D" id="3.40.50.1360">
    <property type="match status" value="1"/>
</dbReference>
<keyword evidence="2 3" id="KW-0119">Carbohydrate metabolism</keyword>
<name>A0A510HIW9_9ACTN</name>
<dbReference type="Proteomes" id="UP000318065">
    <property type="component" value="Chromosome"/>
</dbReference>
<dbReference type="PANTHER" id="PTHR11280:SF5">
    <property type="entry name" value="GLUCOSAMINE-6-PHOSPHATE ISOMERASE"/>
    <property type="match status" value="1"/>
</dbReference>
<keyword evidence="6" id="KW-1185">Reference proteome</keyword>
<dbReference type="InterPro" id="IPR006148">
    <property type="entry name" value="Glc/Gal-6P_isomerase"/>
</dbReference>
<dbReference type="EMBL" id="AP019791">
    <property type="protein sequence ID" value="BBL79215.1"/>
    <property type="molecule type" value="Genomic_DNA"/>
</dbReference>
<dbReference type="HAMAP" id="MF_01241">
    <property type="entry name" value="GlcN6P_deamin"/>
    <property type="match status" value="1"/>
</dbReference>
<feature type="active site" description="Proton acceptor; for enolization step" evidence="3">
    <location>
        <position position="67"/>
    </location>
</feature>
<dbReference type="Pfam" id="PF01182">
    <property type="entry name" value="Glucosamine_iso"/>
    <property type="match status" value="1"/>
</dbReference>
<feature type="domain" description="Glucosamine/galactosamine-6-phosphate isomerase" evidence="4">
    <location>
        <begin position="15"/>
        <end position="225"/>
    </location>
</feature>
<feature type="active site" description="For ring-opening step" evidence="3">
    <location>
        <position position="143"/>
    </location>
</feature>
<dbReference type="EC" id="3.5.99.6" evidence="3"/>
<comment type="caution">
    <text evidence="3">Lacks conserved residue(s) required for the propagation of feature annotation.</text>
</comment>
<dbReference type="SUPFAM" id="SSF100950">
    <property type="entry name" value="NagB/RpiA/CoA transferase-like"/>
    <property type="match status" value="1"/>
</dbReference>
<dbReference type="GO" id="GO:0006043">
    <property type="term" value="P:glucosamine catabolic process"/>
    <property type="evidence" value="ECO:0007669"/>
    <property type="project" value="TreeGrafter"/>
</dbReference>
<dbReference type="GO" id="GO:0042802">
    <property type="term" value="F:identical protein binding"/>
    <property type="evidence" value="ECO:0007669"/>
    <property type="project" value="TreeGrafter"/>
</dbReference>
<comment type="catalytic activity">
    <reaction evidence="3">
        <text>alpha-D-glucosamine 6-phosphate + H2O = beta-D-fructose 6-phosphate + NH4(+)</text>
        <dbReference type="Rhea" id="RHEA:12172"/>
        <dbReference type="ChEBI" id="CHEBI:15377"/>
        <dbReference type="ChEBI" id="CHEBI:28938"/>
        <dbReference type="ChEBI" id="CHEBI:57634"/>
        <dbReference type="ChEBI" id="CHEBI:75989"/>
        <dbReference type="EC" id="3.5.99.6"/>
    </reaction>
</comment>
<comment type="similarity">
    <text evidence="3">Belongs to the glucosamine/galactosamine-6-phosphate isomerase family. NagB subfamily.</text>
</comment>
<evidence type="ECO:0000259" key="4">
    <source>
        <dbReference type="Pfam" id="PF01182"/>
    </source>
</evidence>
<proteinExistence type="inferred from homology"/>
<dbReference type="RefSeq" id="WP_143527252.1">
    <property type="nucleotide sequence ID" value="NZ_AP019791.1"/>
</dbReference>
<dbReference type="GO" id="GO:0005737">
    <property type="term" value="C:cytoplasm"/>
    <property type="evidence" value="ECO:0007669"/>
    <property type="project" value="TreeGrafter"/>
</dbReference>
<comment type="pathway">
    <text evidence="3">Amino-sugar metabolism; N-acetylneuraminate degradation; D-fructose 6-phosphate from N-acetylneuraminate: step 5/5.</text>
</comment>
<dbReference type="InterPro" id="IPR004547">
    <property type="entry name" value="Glucosamine6P_isomerase"/>
</dbReference>
<dbReference type="PANTHER" id="PTHR11280">
    <property type="entry name" value="GLUCOSAMINE-6-PHOSPHATE ISOMERASE"/>
    <property type="match status" value="1"/>
</dbReference>
<feature type="active site" description="For ring-opening step" evidence="3">
    <location>
        <position position="136"/>
    </location>
</feature>